<dbReference type="RefSeq" id="WP_235669685.1">
    <property type="nucleotide sequence ID" value="NZ_CP026538.1"/>
</dbReference>
<evidence type="ECO:0000313" key="1">
    <source>
        <dbReference type="EMBL" id="QAZ66119.1"/>
    </source>
</evidence>
<evidence type="ECO:0000313" key="2">
    <source>
        <dbReference type="Proteomes" id="UP000293296"/>
    </source>
</evidence>
<sequence>MTSLRGDLEEIKLQVAIAQEKEKLLPKQVAPAPQPQMLLPELPKPVAAKPNEAAPVVVSIQGVDGHASATIRSSAGSLVTVRPGDKFGGGVIASVSRNGVLVRRGNTSTALAFE</sequence>
<dbReference type="NCBIfam" id="TIGR03021">
    <property type="entry name" value="pilP_fam"/>
    <property type="match status" value="1"/>
</dbReference>
<keyword evidence="2" id="KW-1185">Reference proteome</keyword>
<dbReference type="KEGG" id="dcb:C3Y92_02220"/>
<dbReference type="InterPro" id="IPR022753">
    <property type="entry name" value="T4SS_pilus_biogen_PilP"/>
</dbReference>
<protein>
    <submittedName>
        <fullName evidence="1">Type IV pilus biogenesis protein PilP</fullName>
    </submittedName>
</protein>
<dbReference type="AlphaFoldDB" id="A0A4P6HXX2"/>
<proteinExistence type="predicted"/>
<dbReference type="EMBL" id="CP026538">
    <property type="protein sequence ID" value="QAZ66119.1"/>
    <property type="molecule type" value="Genomic_DNA"/>
</dbReference>
<gene>
    <name evidence="1" type="primary">pilP</name>
    <name evidence="1" type="ORF">C3Y92_02220</name>
</gene>
<reference evidence="1 2" key="1">
    <citation type="submission" date="2018-02" db="EMBL/GenBank/DDBJ databases">
        <title>Genome sequence of Desulfovibrio carbinolicus DSM 3852.</title>
        <authorList>
            <person name="Wilbanks E."/>
            <person name="Skennerton C.T."/>
            <person name="Orphan V.J."/>
        </authorList>
    </citation>
    <scope>NUCLEOTIDE SEQUENCE [LARGE SCALE GENOMIC DNA]</scope>
    <source>
        <strain evidence="1 2">DSM 3852</strain>
    </source>
</reference>
<organism evidence="1 2">
    <name type="scientific">Solidesulfovibrio carbinolicus</name>
    <dbReference type="NCBI Taxonomy" id="296842"/>
    <lineage>
        <taxon>Bacteria</taxon>
        <taxon>Pseudomonadati</taxon>
        <taxon>Thermodesulfobacteriota</taxon>
        <taxon>Desulfovibrionia</taxon>
        <taxon>Desulfovibrionales</taxon>
        <taxon>Desulfovibrionaceae</taxon>
        <taxon>Solidesulfovibrio</taxon>
    </lineage>
</organism>
<accession>A0A4P6HXX2</accession>
<dbReference type="Proteomes" id="UP000293296">
    <property type="component" value="Chromosome"/>
</dbReference>
<name>A0A4P6HXX2_9BACT</name>